<dbReference type="InterPro" id="IPR050708">
    <property type="entry name" value="T6SS_VgrG/RHS"/>
</dbReference>
<evidence type="ECO:0000313" key="3">
    <source>
        <dbReference type="Proteomes" id="UP000055045"/>
    </source>
</evidence>
<comment type="caution">
    <text evidence="2">The sequence shown here is derived from an EMBL/GenBank/DDBJ whole genome shotgun (WGS) entry which is preliminary data.</text>
</comment>
<dbReference type="NCBIfam" id="TIGR01643">
    <property type="entry name" value="YD_repeat_2x"/>
    <property type="match status" value="1"/>
</dbReference>
<dbReference type="InterPro" id="IPR022385">
    <property type="entry name" value="Rhs_assc_core"/>
</dbReference>
<feature type="compositionally biased region" description="Low complexity" evidence="1">
    <location>
        <begin position="1546"/>
        <end position="1559"/>
    </location>
</feature>
<organism evidence="2 3">
    <name type="scientific">Penicillium freii</name>
    <dbReference type="NCBI Taxonomy" id="48697"/>
    <lineage>
        <taxon>Eukaryota</taxon>
        <taxon>Fungi</taxon>
        <taxon>Dikarya</taxon>
        <taxon>Ascomycota</taxon>
        <taxon>Pezizomycotina</taxon>
        <taxon>Eurotiomycetes</taxon>
        <taxon>Eurotiomycetidae</taxon>
        <taxon>Eurotiales</taxon>
        <taxon>Aspergillaceae</taxon>
        <taxon>Penicillium</taxon>
    </lineage>
</organism>
<dbReference type="STRING" id="48697.A0A101MAY3"/>
<sequence>MNYIATIIPTTGNALFLPLPLRTLPSTIEQQGEMSSEPQPLYSQACNFASFLQKGVDPRTGQYTCSIQLYETPAKIRNCPVFQLALNFSPLSSGQSEFGRGWSLNLPYCDPHAYAIQTSTGESYHMSETRNKLDDLKLQSFQYERDGDEYRFRYKSGQVEVFSAKRGDRTFKRAELQKLYSPSGRILEYLWESTNEDRRLKQITDAGKVLVSFNYEPELETIITTAPDSSDARTFSLRVLGGRLEQLKLLGANELFWNFQYNYYGPLWCIDKVVSPSGLQETIEYNEESESHKLPPGPKRPYPSIPNVSKHTLSPYQHQPKIVTRYEYSDQNFLGYGSGMEWTDKGDNLYLLVDDYKYKTTVFIGEEKEMQTEYTYNKFHLETCSKKKQGKSSVTQEITYYAKPIGYFANQDARYLLPKESKTTYSYEAKESSEVTLYEYDDAGNPTKQVQPDGQIIERKYYGPGSEKDCPADPWGFVRYLKEEIVTPAPSENKTPTRRTTYSYLSLPTLPDALSDYFVSVQEERCLEDDSKELTRTSYTYVSDPASPDHGRLSRQVDKVFGASPITHDWSYKVESSANQFTQTVESTTFDNRIIGHSSTFSLSTGLEKTHTNRSGVVNRFKYDSLGRLAAVTAAVGTDYEATRLQAYSREPDEVGYCLTLTDVSGVQTRYYTDGLERVIRSEKQENSQSQTFRVVQERSYNEFGQCIKAVEVDWLYGDGPPTEQRSVMQLEYDDWGQVCLQTTSDDKGGKCKAVSTVMDPITRTRTEGIVGEGQTRTLLNLMGLTSQKTALTKEGNQESTVSYQYDGFGRQVSETDCFGRKTQYELDSFDRVIKTTWPGDRVVHTEYTDQSVSILPTSMKLGSHQLGEQTFDGLDRTMTTILGSRTLTNNFNRNVNTEPDQVVLPNGQESIMKYVPELNYAVEEVNEMNRIEFDKRTGAPVLLDNGHLTQKVGYYNTGLVSREDWELQDDGKKWFTEYTYSLAGKLQSYMDVHQQKQVTDYNSFGQPERLMQGPIQVEYVYDEAQRLLKMDTTSTTENQTLSIQLGHDDFGREEKRTVTHGSSVLRIMDHSYGPTGLLVERSLQTGSGSAVRTETFGYDNLNRLAEYTCSGSEPPVDEYGNLLKSQKFEFDRFDNLEKVTTTFQDGSDNIAIYYFADDDPTQLIRITHTHSNYRPEVKLKYDSNGSLTEDEKSQKLTYDDLNRLAEVRDSNGALLCEYRYDALGRLVCQKVPDQADTHLFYRGDSLVAIQTGERKITLVAIDSGTYWGQIVQDGSSSTIQNWVSDGHRSILAWVDGGVVHHTQYTPYGFSSREDSPPIGFNGQWRDPVTGWYHLGNGYRVYNPILMRFHTPDPSSPFTSGEINPYAYCLGDPINRVDPSGHFSLFGIEFSLKDILMTVVSIAVGTALGVLTGGASLAIQIGVSVAVGVVTDFTASVTYDVVAGDDINWGELGINLGLSALTGLIPGLGDVAERAMRKPVQAAAKASVKGAKKSFSQKVVEKAKGQVKSLPKKIANTASSWAKNEGIKNPIKDALGAGSANDVGPSQSSSQNLESSDNYSRVKPSSFVSRDSIRPVLKETQSGLGLYAVHPSAGVCINTGQSVAQQFTRDLRAFYGQQDDSPIHGLGAQHGIRAQQDAIRGTVRRPHNAADWASVPGLKGS</sequence>
<name>A0A101MAY3_PENFR</name>
<accession>A0A101MAY3</accession>
<protein>
    <submittedName>
        <fullName evidence="2">Uncharacterized protein</fullName>
    </submittedName>
</protein>
<keyword evidence="3" id="KW-1185">Reference proteome</keyword>
<evidence type="ECO:0000256" key="1">
    <source>
        <dbReference type="SAM" id="MobiDB-lite"/>
    </source>
</evidence>
<proteinExistence type="predicted"/>
<dbReference type="InterPro" id="IPR006530">
    <property type="entry name" value="YD"/>
</dbReference>
<reference evidence="2 3" key="1">
    <citation type="submission" date="2015-10" db="EMBL/GenBank/DDBJ databases">
        <title>Genome sequencing of Penicillium freii.</title>
        <authorList>
            <person name="Nguyen H.D."/>
            <person name="Visagie C.M."/>
            <person name="Seifert K.A."/>
        </authorList>
    </citation>
    <scope>NUCLEOTIDE SEQUENCE [LARGE SCALE GENOMIC DNA]</scope>
    <source>
        <strain evidence="2 3">DAOM 242723</strain>
    </source>
</reference>
<dbReference type="InterPro" id="IPR031325">
    <property type="entry name" value="RHS_repeat"/>
</dbReference>
<dbReference type="NCBIfam" id="TIGR03696">
    <property type="entry name" value="Rhs_assc_core"/>
    <property type="match status" value="1"/>
</dbReference>
<dbReference type="Pfam" id="PF05593">
    <property type="entry name" value="RHS_repeat"/>
    <property type="match status" value="1"/>
</dbReference>
<dbReference type="EMBL" id="LLXE01000385">
    <property type="protein sequence ID" value="KUM57242.1"/>
    <property type="molecule type" value="Genomic_DNA"/>
</dbReference>
<gene>
    <name evidence="2" type="ORF">ACN42_g9950</name>
</gene>
<dbReference type="PANTHER" id="PTHR32305:SF15">
    <property type="entry name" value="PROTEIN RHSA-RELATED"/>
    <property type="match status" value="1"/>
</dbReference>
<dbReference type="PANTHER" id="PTHR32305">
    <property type="match status" value="1"/>
</dbReference>
<dbReference type="Gene3D" id="2.180.10.10">
    <property type="entry name" value="RHS repeat-associated core"/>
    <property type="match status" value="2"/>
</dbReference>
<feature type="region of interest" description="Disordered" evidence="1">
    <location>
        <begin position="1532"/>
        <end position="1566"/>
    </location>
</feature>
<evidence type="ECO:0000313" key="2">
    <source>
        <dbReference type="EMBL" id="KUM57242.1"/>
    </source>
</evidence>
<dbReference type="Proteomes" id="UP000055045">
    <property type="component" value="Unassembled WGS sequence"/>
</dbReference>